<dbReference type="PANTHER" id="PTHR34294">
    <property type="entry name" value="TRANSCRIPTIONAL REGULATOR-RELATED"/>
    <property type="match status" value="1"/>
</dbReference>
<dbReference type="EMBL" id="FWDO01000004">
    <property type="protein sequence ID" value="SLM17980.1"/>
    <property type="molecule type" value="Genomic_DNA"/>
</dbReference>
<name>A0A3P3XNY6_9SPIR</name>
<gene>
    <name evidence="6" type="ORF">SPIRO4BDMA_40552</name>
</gene>
<dbReference type="PANTHER" id="PTHR34294:SF1">
    <property type="entry name" value="TRANSCRIPTIONAL REGULATOR LSRR"/>
    <property type="match status" value="1"/>
</dbReference>
<keyword evidence="3" id="KW-0238">DNA-binding</keyword>
<accession>A0A3P3XNY6</accession>
<dbReference type="GO" id="GO:0030246">
    <property type="term" value="F:carbohydrate binding"/>
    <property type="evidence" value="ECO:0007669"/>
    <property type="project" value="InterPro"/>
</dbReference>
<dbReference type="AlphaFoldDB" id="A0A3P3XNY6"/>
<evidence type="ECO:0000313" key="6">
    <source>
        <dbReference type="EMBL" id="SLM17980.1"/>
    </source>
</evidence>
<protein>
    <submittedName>
        <fullName evidence="6">Putative Sorbitol operon regulator</fullName>
    </submittedName>
</protein>
<dbReference type="InterPro" id="IPR036388">
    <property type="entry name" value="WH-like_DNA-bd_sf"/>
</dbReference>
<evidence type="ECO:0000256" key="1">
    <source>
        <dbReference type="ARBA" id="ARBA00010466"/>
    </source>
</evidence>
<feature type="domain" description="Sugar-binding" evidence="5">
    <location>
        <begin position="67"/>
        <end position="323"/>
    </location>
</feature>
<dbReference type="InterPro" id="IPR051054">
    <property type="entry name" value="SorC_transcr_regulators"/>
</dbReference>
<comment type="similarity">
    <text evidence="1">Belongs to the SorC transcriptional regulatory family.</text>
</comment>
<evidence type="ECO:0000256" key="4">
    <source>
        <dbReference type="ARBA" id="ARBA00023163"/>
    </source>
</evidence>
<reference evidence="6" key="1">
    <citation type="submission" date="2017-02" db="EMBL/GenBank/DDBJ databases">
        <authorList>
            <person name="Regsiter A."/>
            <person name="William W."/>
        </authorList>
    </citation>
    <scope>NUCLEOTIDE SEQUENCE</scope>
    <source>
        <strain evidence="6">BdmA 4</strain>
    </source>
</reference>
<dbReference type="Gene3D" id="1.10.10.10">
    <property type="entry name" value="Winged helix-like DNA-binding domain superfamily/Winged helix DNA-binding domain"/>
    <property type="match status" value="1"/>
</dbReference>
<dbReference type="Pfam" id="PF04198">
    <property type="entry name" value="Sugar-bind"/>
    <property type="match status" value="1"/>
</dbReference>
<keyword evidence="2" id="KW-0805">Transcription regulation</keyword>
<dbReference type="GO" id="GO:0003677">
    <property type="term" value="F:DNA binding"/>
    <property type="evidence" value="ECO:0007669"/>
    <property type="project" value="UniProtKB-KW"/>
</dbReference>
<evidence type="ECO:0000259" key="5">
    <source>
        <dbReference type="Pfam" id="PF04198"/>
    </source>
</evidence>
<sequence length="333" mass="37114">MKTNKTKEVSEKAKIQLIVQICKLYYESNATQQQIADLYKLPRTSIVRIIEAGRQLGIVQTRIVDPYSSREDLEIKIQQHFNLKDVIVVSNFNPGNPVLPTLLGQAAVEYIMGILVPNQTIGLGWGKTISSFVSLLGQQDILKYREFWVPLIGNLGETEIEFNMNQQVKSISEKTGGYFTSIHAPALVDSKQMKNLLTNSSSIKNTIDFWSHLDIAIVGIGGLFTGRLSHMPLLHLKYYPQEDRNEVFYSSAVGDILSRYYDIEGNICDISINSRIIGIDIEALRKVPLTIGIAGGAYKTKAIIGALRGQYINTLITDETAAIGICDYVEKNP</sequence>
<dbReference type="InterPro" id="IPR007324">
    <property type="entry name" value="Sugar-bd_dom_put"/>
</dbReference>
<organism evidence="6">
    <name type="scientific">uncultured spirochete</name>
    <dbReference type="NCBI Taxonomy" id="156406"/>
    <lineage>
        <taxon>Bacteria</taxon>
        <taxon>Pseudomonadati</taxon>
        <taxon>Spirochaetota</taxon>
        <taxon>Spirochaetia</taxon>
        <taxon>Spirochaetales</taxon>
        <taxon>environmental samples</taxon>
    </lineage>
</organism>
<dbReference type="SUPFAM" id="SSF100950">
    <property type="entry name" value="NagB/RpiA/CoA transferase-like"/>
    <property type="match status" value="1"/>
</dbReference>
<evidence type="ECO:0000256" key="3">
    <source>
        <dbReference type="ARBA" id="ARBA00023125"/>
    </source>
</evidence>
<dbReference type="InterPro" id="IPR037171">
    <property type="entry name" value="NagB/RpiA_transferase-like"/>
</dbReference>
<keyword evidence="4" id="KW-0804">Transcription</keyword>
<evidence type="ECO:0000256" key="2">
    <source>
        <dbReference type="ARBA" id="ARBA00023015"/>
    </source>
</evidence>
<proteinExistence type="inferred from homology"/>
<dbReference type="Gene3D" id="3.40.50.1360">
    <property type="match status" value="1"/>
</dbReference>